<keyword evidence="7" id="KW-1185">Reference proteome</keyword>
<evidence type="ECO:0000256" key="1">
    <source>
        <dbReference type="ARBA" id="ARBA00001946"/>
    </source>
</evidence>
<protein>
    <recommendedName>
        <fullName evidence="5">Terpene synthase metal-binding domain-containing protein</fullName>
    </recommendedName>
</protein>
<dbReference type="SUPFAM" id="SSF48576">
    <property type="entry name" value="Terpenoid synthases"/>
    <property type="match status" value="1"/>
</dbReference>
<reference evidence="6 7" key="1">
    <citation type="submission" date="2024-04" db="EMBL/GenBank/DDBJ databases">
        <authorList>
            <person name="Fracassetti M."/>
        </authorList>
    </citation>
    <scope>NUCLEOTIDE SEQUENCE [LARGE SCALE GENOMIC DNA]</scope>
</reference>
<dbReference type="Gene3D" id="1.10.600.10">
    <property type="entry name" value="Farnesyl Diphosphate Synthase"/>
    <property type="match status" value="1"/>
</dbReference>
<comment type="cofactor">
    <cofactor evidence="1">
        <name>Mg(2+)</name>
        <dbReference type="ChEBI" id="CHEBI:18420"/>
    </cofactor>
</comment>
<dbReference type="InterPro" id="IPR005630">
    <property type="entry name" value="Terpene_synthase_metal-bd"/>
</dbReference>
<dbReference type="Proteomes" id="UP001497516">
    <property type="component" value="Chromosome 10"/>
</dbReference>
<organism evidence="6 7">
    <name type="scientific">Linum trigynum</name>
    <dbReference type="NCBI Taxonomy" id="586398"/>
    <lineage>
        <taxon>Eukaryota</taxon>
        <taxon>Viridiplantae</taxon>
        <taxon>Streptophyta</taxon>
        <taxon>Embryophyta</taxon>
        <taxon>Tracheophyta</taxon>
        <taxon>Spermatophyta</taxon>
        <taxon>Magnoliopsida</taxon>
        <taxon>eudicotyledons</taxon>
        <taxon>Gunneridae</taxon>
        <taxon>Pentapetalae</taxon>
        <taxon>rosids</taxon>
        <taxon>fabids</taxon>
        <taxon>Malpighiales</taxon>
        <taxon>Linaceae</taxon>
        <taxon>Linum</taxon>
    </lineage>
</organism>
<proteinExistence type="predicted"/>
<sequence>MLSLYEAAYLRNQGESILDDAVQFTKSHLTSAASMAESPDSSELPLPEAVVVERIAHALERPLRKGVAILEHLFFISVYEKMAGHDGTLLRLAKLSFNVLQNMYQKELKVLTKWWIDLDLIRRNDYARDKLVEVYFWAVGCLWEPKFELARYTFTTIITIGSVFDDTYDAYGSLDELELFTAAIERWDPSMNSLNGKMKVLFEAMITGFDEIDIITSQEGRPYCLEYAKLSLKNMTKLYMEEARWLAKAYVPTLEEYRLISSLSTTYQSIVCATLCGLGTEVAPKEVFDWLFAEPNILVVSSDHCRLMDDIMSHKFEQERGHVASSVECYMLQYGVSNEEAVDALNEMVEEGELLDPPCRHIPKEVLSLFLGFEQVMDVLYKYSDGYTHSDTTTKDMLTALLVVPLPIAP</sequence>
<dbReference type="InterPro" id="IPR044814">
    <property type="entry name" value="Terpene_cyclase_plant_C1"/>
</dbReference>
<dbReference type="GO" id="GO:0016102">
    <property type="term" value="P:diterpenoid biosynthetic process"/>
    <property type="evidence" value="ECO:0007669"/>
    <property type="project" value="InterPro"/>
</dbReference>
<evidence type="ECO:0000256" key="2">
    <source>
        <dbReference type="ARBA" id="ARBA00022723"/>
    </source>
</evidence>
<dbReference type="PANTHER" id="PTHR31225:SF113">
    <property type="entry name" value="TERPENE SYNTHASE 3-RELATED"/>
    <property type="match status" value="1"/>
</dbReference>
<keyword evidence="2" id="KW-0479">Metal-binding</keyword>
<dbReference type="InterPro" id="IPR034741">
    <property type="entry name" value="Terpene_cyclase-like_1_C"/>
</dbReference>
<dbReference type="Pfam" id="PF03936">
    <property type="entry name" value="Terpene_synth_C"/>
    <property type="match status" value="1"/>
</dbReference>
<dbReference type="GO" id="GO:0120251">
    <property type="term" value="P:hydrocarbon biosynthetic process"/>
    <property type="evidence" value="ECO:0007669"/>
    <property type="project" value="UniProtKB-ARBA"/>
</dbReference>
<keyword evidence="4" id="KW-0456">Lyase</keyword>
<dbReference type="InterPro" id="IPR036965">
    <property type="entry name" value="Terpene_synth_N_sf"/>
</dbReference>
<dbReference type="GO" id="GO:0000287">
    <property type="term" value="F:magnesium ion binding"/>
    <property type="evidence" value="ECO:0007669"/>
    <property type="project" value="InterPro"/>
</dbReference>
<evidence type="ECO:0000256" key="4">
    <source>
        <dbReference type="ARBA" id="ARBA00023239"/>
    </source>
</evidence>
<dbReference type="CDD" id="cd00684">
    <property type="entry name" value="Terpene_cyclase_plant_C1"/>
    <property type="match status" value="1"/>
</dbReference>
<dbReference type="SFLD" id="SFLDG01019">
    <property type="entry name" value="Terpene_Cyclase_Like_1_C_Termi"/>
    <property type="match status" value="1"/>
</dbReference>
<dbReference type="SFLD" id="SFLDS00005">
    <property type="entry name" value="Isoprenoid_Synthase_Type_I"/>
    <property type="match status" value="1"/>
</dbReference>
<name>A0AAV2D0N2_9ROSI</name>
<feature type="domain" description="Terpene synthase metal-binding" evidence="5">
    <location>
        <begin position="117"/>
        <end position="351"/>
    </location>
</feature>
<dbReference type="InterPro" id="IPR008930">
    <property type="entry name" value="Terpenoid_cyclase/PrenylTrfase"/>
</dbReference>
<keyword evidence="3" id="KW-0460">Magnesium</keyword>
<dbReference type="Gene3D" id="1.50.10.130">
    <property type="entry name" value="Terpene synthase, N-terminal domain"/>
    <property type="match status" value="1"/>
</dbReference>
<dbReference type="EMBL" id="OZ034814">
    <property type="protein sequence ID" value="CAL1362841.1"/>
    <property type="molecule type" value="Genomic_DNA"/>
</dbReference>
<evidence type="ECO:0000313" key="7">
    <source>
        <dbReference type="Proteomes" id="UP001497516"/>
    </source>
</evidence>
<evidence type="ECO:0000259" key="5">
    <source>
        <dbReference type="Pfam" id="PF03936"/>
    </source>
</evidence>
<gene>
    <name evidence="6" type="ORF">LTRI10_LOCUS9648</name>
</gene>
<evidence type="ECO:0000313" key="6">
    <source>
        <dbReference type="EMBL" id="CAL1362841.1"/>
    </source>
</evidence>
<accession>A0AAV2D0N2</accession>
<evidence type="ECO:0000256" key="3">
    <source>
        <dbReference type="ARBA" id="ARBA00022842"/>
    </source>
</evidence>
<dbReference type="GO" id="GO:0010333">
    <property type="term" value="F:terpene synthase activity"/>
    <property type="evidence" value="ECO:0007669"/>
    <property type="project" value="InterPro"/>
</dbReference>
<dbReference type="PANTHER" id="PTHR31225">
    <property type="entry name" value="OS04G0344100 PROTEIN-RELATED"/>
    <property type="match status" value="1"/>
</dbReference>
<dbReference type="AlphaFoldDB" id="A0AAV2D0N2"/>
<dbReference type="FunFam" id="1.10.600.10:FF:000007">
    <property type="entry name" value="Isoprene synthase, chloroplastic"/>
    <property type="match status" value="1"/>
</dbReference>
<dbReference type="InterPro" id="IPR008949">
    <property type="entry name" value="Isoprenoid_synthase_dom_sf"/>
</dbReference>
<dbReference type="SUPFAM" id="SSF48239">
    <property type="entry name" value="Terpenoid cyclases/Protein prenyltransferases"/>
    <property type="match status" value="1"/>
</dbReference>
<dbReference type="InterPro" id="IPR050148">
    <property type="entry name" value="Terpene_synthase-like"/>
</dbReference>